<sequence length="439" mass="45501">MNIRRHDLVQLDAAGREALLARVQQADTSDIGETVARVVEDVRTQGDAALVRYTGEFDGVQLDPAALKVAESEFDAAEAAVPDDVKRAIELAVANIRHHHAAQVPSADWMQETSPGVISGERYTPIASTGLYVPRGKGSFPSVMAMLSVPAVLAGVPVIAVCTPPGPDGEVDAASLYAARLSGIDTIYRVGGAQAIAALAYGTESLPKVEKIVGPGNRYVTHAKRLVYGVVNPGPPAGPSESIVLADASADPSVVAHELLVEAEHGPDSAAVLVTTSAALADEVTALLPALVEALPTQRREFVETVLSGFGGIVVAADLDDAIAFCNAWAPEHLHAIVEDGLGVLHRLEHAGEILLGEHSSIAYGNYVIGLNAILPTGGFARGYSCVGVDDFIKRSSFAYVTAAGARSIGPAAATLADYEGFPAHAAAARHALAQAEQA</sequence>
<dbReference type="SUPFAM" id="SSF53720">
    <property type="entry name" value="ALDH-like"/>
    <property type="match status" value="1"/>
</dbReference>
<reference evidence="13" key="1">
    <citation type="submission" date="2022-12" db="EMBL/GenBank/DDBJ databases">
        <title>Paraconexibacter alkalitolerans sp. nov. and Baekduia alba sp. nov., isolated from soil and emended description of the genera Paraconexibacter (Chun et al., 2020) and Baekduia (An et al., 2020).</title>
        <authorList>
            <person name="Vieira S."/>
            <person name="Huber K.J."/>
            <person name="Geppert A."/>
            <person name="Wolf J."/>
            <person name="Neumann-Schaal M."/>
            <person name="Muesken M."/>
            <person name="Overmann J."/>
        </authorList>
    </citation>
    <scope>NUCLEOTIDE SEQUENCE</scope>
    <source>
        <strain evidence="13">AEG42_29</strain>
    </source>
</reference>
<dbReference type="GO" id="GO:0051287">
    <property type="term" value="F:NAD binding"/>
    <property type="evidence" value="ECO:0007669"/>
    <property type="project" value="InterPro"/>
</dbReference>
<dbReference type="Pfam" id="PF00815">
    <property type="entry name" value="Histidinol_dh"/>
    <property type="match status" value="1"/>
</dbReference>
<dbReference type="Gene3D" id="3.40.50.1980">
    <property type="entry name" value="Nitrogenase molybdenum iron protein domain"/>
    <property type="match status" value="2"/>
</dbReference>
<dbReference type="GO" id="GO:0000105">
    <property type="term" value="P:L-histidine biosynthetic process"/>
    <property type="evidence" value="ECO:0007669"/>
    <property type="project" value="InterPro"/>
</dbReference>
<dbReference type="RefSeq" id="WP_354701327.1">
    <property type="nucleotide sequence ID" value="NZ_CP114014.1"/>
</dbReference>
<protein>
    <recommendedName>
        <fullName evidence="5">Histidinol dehydrogenase</fullName>
    </recommendedName>
</protein>
<dbReference type="CDD" id="cd06572">
    <property type="entry name" value="Histidinol_dh"/>
    <property type="match status" value="1"/>
</dbReference>
<evidence type="ECO:0000256" key="8">
    <source>
        <dbReference type="ARBA" id="ARBA00023002"/>
    </source>
</evidence>
<evidence type="ECO:0000256" key="12">
    <source>
        <dbReference type="RuleBase" id="RU004175"/>
    </source>
</evidence>
<dbReference type="EMBL" id="CP114014">
    <property type="protein sequence ID" value="XAY04802.1"/>
    <property type="molecule type" value="Genomic_DNA"/>
</dbReference>
<dbReference type="PANTHER" id="PTHR21256">
    <property type="entry name" value="HISTIDINOL DEHYDROGENASE HDH"/>
    <property type="match status" value="1"/>
</dbReference>
<evidence type="ECO:0000256" key="2">
    <source>
        <dbReference type="ARBA" id="ARBA00003850"/>
    </source>
</evidence>
<evidence type="ECO:0000256" key="3">
    <source>
        <dbReference type="ARBA" id="ARBA00004940"/>
    </source>
</evidence>
<dbReference type="InterPro" id="IPR022695">
    <property type="entry name" value="Histidinol_DH_monofunct"/>
</dbReference>
<comment type="function">
    <text evidence="2">Catalyzes the sequential NAD-dependent oxidations of L-histidinol to L-histidinaldehyde and then to L-histidine.</text>
</comment>
<feature type="active site" description="Proton acceptor" evidence="10">
    <location>
        <position position="333"/>
    </location>
</feature>
<dbReference type="PRINTS" id="PR00083">
    <property type="entry name" value="HOLDHDRGNASE"/>
</dbReference>
<dbReference type="GO" id="GO:0004399">
    <property type="term" value="F:histidinol dehydrogenase activity"/>
    <property type="evidence" value="ECO:0007669"/>
    <property type="project" value="InterPro"/>
</dbReference>
<proteinExistence type="inferred from homology"/>
<evidence type="ECO:0000256" key="6">
    <source>
        <dbReference type="ARBA" id="ARBA00022723"/>
    </source>
</evidence>
<dbReference type="InterPro" id="IPR016161">
    <property type="entry name" value="Ald_DH/histidinol_DH"/>
</dbReference>
<dbReference type="Gene3D" id="1.20.5.1300">
    <property type="match status" value="1"/>
</dbReference>
<feature type="binding site" evidence="11">
    <location>
        <position position="217"/>
    </location>
    <ligand>
        <name>NAD(+)</name>
        <dbReference type="ChEBI" id="CHEBI:57540"/>
    </ligand>
</feature>
<evidence type="ECO:0000256" key="10">
    <source>
        <dbReference type="PIRSR" id="PIRSR000099-1"/>
    </source>
</evidence>
<evidence type="ECO:0000256" key="4">
    <source>
        <dbReference type="ARBA" id="ARBA00010178"/>
    </source>
</evidence>
<organism evidence="13">
    <name type="scientific">Paraconexibacter sp. AEG42_29</name>
    <dbReference type="NCBI Taxonomy" id="2997339"/>
    <lineage>
        <taxon>Bacteria</taxon>
        <taxon>Bacillati</taxon>
        <taxon>Actinomycetota</taxon>
        <taxon>Thermoleophilia</taxon>
        <taxon>Solirubrobacterales</taxon>
        <taxon>Paraconexibacteraceae</taxon>
        <taxon>Paraconexibacter</taxon>
    </lineage>
</organism>
<dbReference type="PIRSF" id="PIRSF000099">
    <property type="entry name" value="Histidinol_dh"/>
    <property type="match status" value="1"/>
</dbReference>
<comment type="pathway">
    <text evidence="3">Amino-acid biosynthesis; L-histidine biosynthesis; L-histidine from 5-phospho-alpha-D-ribose 1-diphosphate: step 9/9.</text>
</comment>
<evidence type="ECO:0000256" key="1">
    <source>
        <dbReference type="ARBA" id="ARBA00001947"/>
    </source>
</evidence>
<dbReference type="AlphaFoldDB" id="A0AAU7AT20"/>
<evidence type="ECO:0000256" key="7">
    <source>
        <dbReference type="ARBA" id="ARBA00022833"/>
    </source>
</evidence>
<gene>
    <name evidence="13" type="primary">hisD</name>
    <name evidence="13" type="ORF">DSM112329_01640</name>
</gene>
<keyword evidence="7" id="KW-0862">Zinc</keyword>
<evidence type="ECO:0000256" key="5">
    <source>
        <dbReference type="ARBA" id="ARBA00016531"/>
    </source>
</evidence>
<dbReference type="KEGG" id="parq:DSM112329_01640"/>
<dbReference type="InterPro" id="IPR012131">
    <property type="entry name" value="Hstdl_DH"/>
</dbReference>
<keyword evidence="6" id="KW-0479">Metal-binding</keyword>
<accession>A0AAU7AT20</accession>
<dbReference type="GO" id="GO:0046872">
    <property type="term" value="F:metal ion binding"/>
    <property type="evidence" value="ECO:0007669"/>
    <property type="project" value="UniProtKB-KW"/>
</dbReference>
<keyword evidence="11" id="KW-0520">NAD</keyword>
<feature type="binding site" evidence="11">
    <location>
        <position position="132"/>
    </location>
    <ligand>
        <name>NAD(+)</name>
        <dbReference type="ChEBI" id="CHEBI:57540"/>
    </ligand>
</feature>
<dbReference type="NCBIfam" id="TIGR00069">
    <property type="entry name" value="hisD"/>
    <property type="match status" value="1"/>
</dbReference>
<keyword evidence="8 9" id="KW-0560">Oxidoreductase</keyword>
<name>A0AAU7AT20_9ACTN</name>
<dbReference type="PANTHER" id="PTHR21256:SF2">
    <property type="entry name" value="HISTIDINE BIOSYNTHESIS TRIFUNCTIONAL PROTEIN"/>
    <property type="match status" value="1"/>
</dbReference>
<evidence type="ECO:0000256" key="11">
    <source>
        <dbReference type="PIRSR" id="PIRSR000099-2"/>
    </source>
</evidence>
<feature type="binding site" evidence="11">
    <location>
        <position position="194"/>
    </location>
    <ligand>
        <name>NAD(+)</name>
        <dbReference type="ChEBI" id="CHEBI:57540"/>
    </ligand>
</feature>
<comment type="similarity">
    <text evidence="4 9 12">Belongs to the histidinol dehydrogenase family.</text>
</comment>
<comment type="cofactor">
    <cofactor evidence="1">
        <name>Zn(2+)</name>
        <dbReference type="ChEBI" id="CHEBI:29105"/>
    </cofactor>
</comment>
<dbReference type="GO" id="GO:0005829">
    <property type="term" value="C:cytosol"/>
    <property type="evidence" value="ECO:0007669"/>
    <property type="project" value="TreeGrafter"/>
</dbReference>
<evidence type="ECO:0000313" key="13">
    <source>
        <dbReference type="EMBL" id="XAY04802.1"/>
    </source>
</evidence>
<feature type="active site" description="Proton acceptor" evidence="10">
    <location>
        <position position="332"/>
    </location>
</feature>
<dbReference type="FunFam" id="3.40.50.1980:FF:000001">
    <property type="entry name" value="Histidinol dehydrogenase"/>
    <property type="match status" value="1"/>
</dbReference>
<evidence type="ECO:0000256" key="9">
    <source>
        <dbReference type="PIRNR" id="PIRNR000099"/>
    </source>
</evidence>